<dbReference type="PANTHER" id="PTHR38690">
    <property type="entry name" value="PROTEASE-RELATED"/>
    <property type="match status" value="1"/>
</dbReference>
<evidence type="ECO:0000259" key="2">
    <source>
        <dbReference type="Pfam" id="PF13116"/>
    </source>
</evidence>
<protein>
    <submittedName>
        <fullName evidence="3">Uncharacterized protein (TIGR02099 family)</fullName>
    </submittedName>
</protein>
<gene>
    <name evidence="3" type="ORF">EDC28_101516</name>
</gene>
<evidence type="ECO:0000313" key="4">
    <source>
        <dbReference type="Proteomes" id="UP000268033"/>
    </source>
</evidence>
<comment type="caution">
    <text evidence="3">The sequence shown here is derived from an EMBL/GenBank/DDBJ whole genome shotgun (WGS) entry which is preliminary data.</text>
</comment>
<evidence type="ECO:0000313" key="3">
    <source>
        <dbReference type="EMBL" id="ROQ30823.1"/>
    </source>
</evidence>
<name>A0A3N1PQN8_9GAMM</name>
<keyword evidence="4" id="KW-1185">Reference proteome</keyword>
<sequence>MAAVQAVLGWLARKLWLLLAILLLVAALLVSGARLLVHRLDDVRPWLVEQANSRMGLHLAIGEAKGDWQGLGPSFTFNDLTLTDDSGDLDLKVKTLSVGLRFWASLFTMEPKLAFLNADGLNLKLKRWPKNDDASQSAINRHQLEALFLKQLTQASLTHSQLELPSRYGPRTVEISKVSWFGGRYRHQAVGYASIREYGEQQVRFILDLYGLESRLEDLDARLFVDAQDLHLDPWVNTFLGDYLTVQRGTVNSRLWLDFEKGRVVGGQMLLRDSSLRFDRHDIKVDSWVLTFNATQGGWQLDSRQADVSTDGKPWDLGPMQFRQQGHDHLLYARQLNLAPLTPLLNLWRGLPPPLKHWLAVARPNGNIRDLYLAANQDYVLSGDASVDLNWDAKDELPGVKDLKLKLSWAGDKGLARFNDSQVEIDPGPHFRAPFALSELKGDLWLLKDEGGWQLRTGALALGTEDLAVTARGKVDLGAEPGMALAAEVSKLNVAKVGDYLPLTAMPHQVADYLNGALKGGKAQGVVLWQGAFGHFPYGDNSGTFLAEARIHDLDLLFDSHWPALHSPDITARFNDAAMNIYADKGQLLAVPVTNLSADIPNLGHQPLLGIHADTHTQGPDVAALMNASPLADSVGAALGKLEVSGALAGNLSLAIPLDDAEQVEAKGQVNFADNTVRVLDAFNLTGVKGQLSFDNDKIAATGLQAKLYEQPLSLTLKGGDDKLGYKVGLDLGGRFDTTKVAAPWWQLTGQSSWAGRLDLLIKANDFDLKINAKSDLKGIASPYPFPANKAADEAWPLTVNASGGDSGVVINLALGKRAIARSLFARGKVQNWELGVGYAPLPDPAPGQGRIGVGVSAIDQQDWMKVLTRIQGGEGEGLLPPLTQVQLNAQKVLSFGHTLNSVSALAKRQTDAWKLSINSKELDGSLWLPSRWGIDPLLINLDRVDLASLAPEAGQERKAPSSLSPADIPPFKFHCTSCTIQGVKLGELTAEGRGQGDDLLLPVIKQQSAGGSISGSGTWLAKGNYTDLDLQLDVDDIGKYLDSMGMASSLRDAPAKGEVQMSWPGGPQDFELGNVDGKVSAKLGQGYVADVSDKGARLLTVFSFDSLRRKLALDFRDLFDKGLYFDNITASGELKKGVLRSNQIKMDGVVGDMNATGWTDLVNRNLAYDISFKPNVTGNLPVLAAFAVTPVTGVAVYALTKIFGPVIDVVTEIRFNLTGTIDNPHLEEVSRSKGSVPLPKPPDDGNNGEPEGGQPPAAGSAAAGSGEKPATLVNSNPNPPQEPRS</sequence>
<dbReference type="STRING" id="584787.GCA_001247655_03584"/>
<dbReference type="InterPro" id="IPR011836">
    <property type="entry name" value="YhdP"/>
</dbReference>
<evidence type="ECO:0000256" key="1">
    <source>
        <dbReference type="SAM" id="MobiDB-lite"/>
    </source>
</evidence>
<dbReference type="RefSeq" id="WP_123420544.1">
    <property type="nucleotide sequence ID" value="NZ_RJUL01000001.1"/>
</dbReference>
<dbReference type="InterPro" id="IPR025263">
    <property type="entry name" value="YhdP_central"/>
</dbReference>
<reference evidence="3 4" key="1">
    <citation type="submission" date="2018-11" db="EMBL/GenBank/DDBJ databases">
        <title>Genomic Encyclopedia of Type Strains, Phase IV (KMG-IV): sequencing the most valuable type-strain genomes for metagenomic binning, comparative biology and taxonomic classification.</title>
        <authorList>
            <person name="Goeker M."/>
        </authorList>
    </citation>
    <scope>NUCLEOTIDE SEQUENCE [LARGE SCALE GENOMIC DNA]</scope>
    <source>
        <strain evidence="3 4">DSM 21945</strain>
    </source>
</reference>
<proteinExistence type="predicted"/>
<dbReference type="Pfam" id="PF13116">
    <property type="entry name" value="YhdP"/>
    <property type="match status" value="1"/>
</dbReference>
<dbReference type="Proteomes" id="UP000268033">
    <property type="component" value="Unassembled WGS sequence"/>
</dbReference>
<feature type="compositionally biased region" description="Low complexity" evidence="1">
    <location>
        <begin position="1245"/>
        <end position="1271"/>
    </location>
</feature>
<accession>A0A3N1PQN8</accession>
<dbReference type="PANTHER" id="PTHR38690:SF1">
    <property type="entry name" value="PROTEASE"/>
    <property type="match status" value="1"/>
</dbReference>
<feature type="domain" description="YhdP central" evidence="2">
    <location>
        <begin position="11"/>
        <end position="1226"/>
    </location>
</feature>
<dbReference type="EMBL" id="RJUL01000001">
    <property type="protein sequence ID" value="ROQ30823.1"/>
    <property type="molecule type" value="Genomic_DNA"/>
</dbReference>
<organism evidence="3 4">
    <name type="scientific">Gallaecimonas pentaromativorans</name>
    <dbReference type="NCBI Taxonomy" id="584787"/>
    <lineage>
        <taxon>Bacteria</taxon>
        <taxon>Pseudomonadati</taxon>
        <taxon>Pseudomonadota</taxon>
        <taxon>Gammaproteobacteria</taxon>
        <taxon>Enterobacterales</taxon>
        <taxon>Gallaecimonadaceae</taxon>
        <taxon>Gallaecimonas</taxon>
    </lineage>
</organism>
<dbReference type="NCBIfam" id="TIGR02099">
    <property type="entry name" value="YhdP family protein"/>
    <property type="match status" value="1"/>
</dbReference>
<feature type="region of interest" description="Disordered" evidence="1">
    <location>
        <begin position="1227"/>
        <end position="1286"/>
    </location>
</feature>